<feature type="region of interest" description="Disordered" evidence="1">
    <location>
        <begin position="1"/>
        <end position="75"/>
    </location>
</feature>
<comment type="caution">
    <text evidence="2">The sequence shown here is derived from an EMBL/GenBank/DDBJ whole genome shotgun (WGS) entry which is preliminary data.</text>
</comment>
<dbReference type="AlphaFoldDB" id="A0AAW0G6D0"/>
<dbReference type="Proteomes" id="UP001385951">
    <property type="component" value="Unassembled WGS sequence"/>
</dbReference>
<name>A0AAW0G6D0_9APHY</name>
<evidence type="ECO:0000313" key="3">
    <source>
        <dbReference type="Proteomes" id="UP001385951"/>
    </source>
</evidence>
<organism evidence="2 3">
    <name type="scientific">Cerrena zonata</name>
    <dbReference type="NCBI Taxonomy" id="2478898"/>
    <lineage>
        <taxon>Eukaryota</taxon>
        <taxon>Fungi</taxon>
        <taxon>Dikarya</taxon>
        <taxon>Basidiomycota</taxon>
        <taxon>Agaricomycotina</taxon>
        <taxon>Agaricomycetes</taxon>
        <taxon>Polyporales</taxon>
        <taxon>Cerrenaceae</taxon>
        <taxon>Cerrena</taxon>
    </lineage>
</organism>
<keyword evidence="3" id="KW-1185">Reference proteome</keyword>
<proteinExistence type="predicted"/>
<gene>
    <name evidence="2" type="ORF">QCA50_009759</name>
</gene>
<evidence type="ECO:0000313" key="2">
    <source>
        <dbReference type="EMBL" id="KAK7687254.1"/>
    </source>
</evidence>
<feature type="compositionally biased region" description="Acidic residues" evidence="1">
    <location>
        <begin position="41"/>
        <end position="50"/>
    </location>
</feature>
<feature type="compositionally biased region" description="Low complexity" evidence="1">
    <location>
        <begin position="9"/>
        <end position="18"/>
    </location>
</feature>
<protein>
    <submittedName>
        <fullName evidence="2">Uncharacterized protein</fullName>
    </submittedName>
</protein>
<accession>A0AAW0G6D0</accession>
<dbReference type="EMBL" id="JASBNA010000014">
    <property type="protein sequence ID" value="KAK7687254.1"/>
    <property type="molecule type" value="Genomic_DNA"/>
</dbReference>
<evidence type="ECO:0000256" key="1">
    <source>
        <dbReference type="SAM" id="MobiDB-lite"/>
    </source>
</evidence>
<feature type="compositionally biased region" description="Polar residues" evidence="1">
    <location>
        <begin position="105"/>
        <end position="115"/>
    </location>
</feature>
<reference evidence="2 3" key="1">
    <citation type="submission" date="2022-09" db="EMBL/GenBank/DDBJ databases">
        <authorList>
            <person name="Palmer J.M."/>
        </authorList>
    </citation>
    <scope>NUCLEOTIDE SEQUENCE [LARGE SCALE GENOMIC DNA]</scope>
    <source>
        <strain evidence="2 3">DSM 7382</strain>
    </source>
</reference>
<feature type="compositionally biased region" description="Basic residues" evidence="1">
    <location>
        <begin position="19"/>
        <end position="35"/>
    </location>
</feature>
<feature type="region of interest" description="Disordered" evidence="1">
    <location>
        <begin position="95"/>
        <end position="115"/>
    </location>
</feature>
<sequence>MTVERTPKVKPTATTTPIAKRRNSTRQSAKGKRRPATKDDTPDDDIEFYDEQAHGPTEEIDPAPTPPTEPTPTATTTVEATLPTTPIASIPATIYAANPDPTTTPPQNGEDTTAPTEEADVEVVIATDEQLHSLTANPDAGQVAVVTTNEENPFLVNTTVEATSLGHNEPNNFPVLDDNMPDDAPLAGANDNIIDNILLDLDNEIAENAATLNLDDIQIPAGQDQDEIHITTQTTGFTNVPFTPTPVGGFPDAQDGKPRRILENVQGRQGREWLETKGYNAFIQVAGTNACNYETPNTVAKLKAALIGAVGIRDPLIATPTDPTDPQSYKPRTFFLREIPEFLHRRLLHQRVWSTPEIAFFAYPTTFKFPRFIGTYRGFTTGDP</sequence>